<protein>
    <submittedName>
        <fullName evidence="1">Uncharacterized protein</fullName>
    </submittedName>
</protein>
<reference evidence="1" key="1">
    <citation type="submission" date="2021-04" db="EMBL/GenBank/DDBJ databases">
        <title>Genomic sequence of Actinosynnema pretiosum subsp. pretiosum ATCC 31280 (C-14919).</title>
        <authorList>
            <person name="Bai L."/>
            <person name="Wang X."/>
            <person name="Xiao Y."/>
        </authorList>
    </citation>
    <scope>NUCLEOTIDE SEQUENCE</scope>
    <source>
        <strain evidence="1">ATCC 31280</strain>
    </source>
</reference>
<evidence type="ECO:0000313" key="2">
    <source>
        <dbReference type="Proteomes" id="UP000677152"/>
    </source>
</evidence>
<dbReference type="EMBL" id="CP073249">
    <property type="protein sequence ID" value="QUF08361.1"/>
    <property type="molecule type" value="Genomic_DNA"/>
</dbReference>
<proteinExistence type="predicted"/>
<name>A0AA45LEC0_9PSEU</name>
<evidence type="ECO:0000313" key="1">
    <source>
        <dbReference type="EMBL" id="QUF08361.1"/>
    </source>
</evidence>
<sequence length="99" mass="10502">MLGDTLGRVPARVLRENLLVLAASLFPAIRALAARTQGASPGRAPDLGQRLADDPAGAVRRALARALLRGDDPVYRQLRSRLGRDSRFTVREAAASGTG</sequence>
<accession>A0AA45LEC0</accession>
<dbReference type="Gene3D" id="1.25.10.10">
    <property type="entry name" value="Leucine-rich Repeat Variant"/>
    <property type="match status" value="1"/>
</dbReference>
<gene>
    <name evidence="1" type="ORF">KCV87_32760</name>
</gene>
<dbReference type="InterPro" id="IPR011989">
    <property type="entry name" value="ARM-like"/>
</dbReference>
<organism evidence="1 2">
    <name type="scientific">Actinosynnema pretiosum subsp. pretiosum</name>
    <dbReference type="NCBI Taxonomy" id="103721"/>
    <lineage>
        <taxon>Bacteria</taxon>
        <taxon>Bacillati</taxon>
        <taxon>Actinomycetota</taxon>
        <taxon>Actinomycetes</taxon>
        <taxon>Pseudonocardiales</taxon>
        <taxon>Pseudonocardiaceae</taxon>
        <taxon>Actinosynnema</taxon>
    </lineage>
</organism>
<dbReference type="AlphaFoldDB" id="A0AA45LEC0"/>
<dbReference type="Proteomes" id="UP000677152">
    <property type="component" value="Chromosome"/>
</dbReference>